<dbReference type="GO" id="GO:0005886">
    <property type="term" value="C:plasma membrane"/>
    <property type="evidence" value="ECO:0007669"/>
    <property type="project" value="UniProtKB-SubCell"/>
</dbReference>
<dbReference type="InterPro" id="IPR001123">
    <property type="entry name" value="LeuE-type"/>
</dbReference>
<dbReference type="PANTHER" id="PTHR30086:SF20">
    <property type="entry name" value="ARGININE EXPORTER PROTEIN ARGO-RELATED"/>
    <property type="match status" value="1"/>
</dbReference>
<evidence type="ECO:0000256" key="3">
    <source>
        <dbReference type="ARBA" id="ARBA00022692"/>
    </source>
</evidence>
<dbReference type="RefSeq" id="WP_141364452.1">
    <property type="nucleotide sequence ID" value="NZ_BAAAJL010000010.1"/>
</dbReference>
<feature type="transmembrane region" description="Helical" evidence="6">
    <location>
        <begin position="40"/>
        <end position="63"/>
    </location>
</feature>
<comment type="subcellular location">
    <subcellularLocation>
        <location evidence="1">Cell membrane</location>
        <topology evidence="1">Multi-pass membrane protein</topology>
    </subcellularLocation>
</comment>
<evidence type="ECO:0000256" key="6">
    <source>
        <dbReference type="SAM" id="Phobius"/>
    </source>
</evidence>
<feature type="transmembrane region" description="Helical" evidence="6">
    <location>
        <begin position="178"/>
        <end position="201"/>
    </location>
</feature>
<feature type="transmembrane region" description="Helical" evidence="6">
    <location>
        <begin position="69"/>
        <end position="86"/>
    </location>
</feature>
<sequence length="241" mass="25586">MELAQIATFLVVSTTLACTPGADWAYIISSVLKKERYAPAVWGLLSGYLVHTLLLVCGIAALVASSPILLTWLTTAGALYLLWLGISTIRGWKSAVFYNQDSAGLDISTNSKDPVSMEAPTAYTATSTMTLAPATKTAESPRAKFLKGLLTSGTNPKALLLYVALIPQFLNDSSPVPMALQTTIFGLGHFLVSILVYFAVAKAAQLLLSSRPTAARIVTLCSGIIMIAISALLLCEQFVVV</sequence>
<proteinExistence type="predicted"/>
<feature type="transmembrane region" description="Helical" evidence="6">
    <location>
        <begin position="213"/>
        <end position="234"/>
    </location>
</feature>
<keyword evidence="8" id="KW-1185">Reference proteome</keyword>
<gene>
    <name evidence="7" type="ORF">AUR04nite_19470</name>
</gene>
<dbReference type="GO" id="GO:0015171">
    <property type="term" value="F:amino acid transmembrane transporter activity"/>
    <property type="evidence" value="ECO:0007669"/>
    <property type="project" value="TreeGrafter"/>
</dbReference>
<feature type="transmembrane region" description="Helical" evidence="6">
    <location>
        <begin position="6"/>
        <end position="28"/>
    </location>
</feature>
<keyword evidence="2" id="KW-1003">Cell membrane</keyword>
<dbReference type="Pfam" id="PF01810">
    <property type="entry name" value="LysE"/>
    <property type="match status" value="1"/>
</dbReference>
<protein>
    <submittedName>
        <fullName evidence="7">Lysine transporter LysE</fullName>
    </submittedName>
</protein>
<keyword evidence="5 6" id="KW-0472">Membrane</keyword>
<evidence type="ECO:0000313" key="7">
    <source>
        <dbReference type="EMBL" id="GED06415.1"/>
    </source>
</evidence>
<dbReference type="OrthoDB" id="9814990at2"/>
<evidence type="ECO:0000256" key="1">
    <source>
        <dbReference type="ARBA" id="ARBA00004651"/>
    </source>
</evidence>
<dbReference type="EMBL" id="BJNY01000010">
    <property type="protein sequence ID" value="GED06415.1"/>
    <property type="molecule type" value="Genomic_DNA"/>
</dbReference>
<keyword evidence="4 6" id="KW-1133">Transmembrane helix</keyword>
<evidence type="ECO:0000256" key="5">
    <source>
        <dbReference type="ARBA" id="ARBA00023136"/>
    </source>
</evidence>
<organism evidence="7 8">
    <name type="scientific">Glutamicibacter uratoxydans</name>
    <name type="common">Arthrobacter uratoxydans</name>
    <dbReference type="NCBI Taxonomy" id="43667"/>
    <lineage>
        <taxon>Bacteria</taxon>
        <taxon>Bacillati</taxon>
        <taxon>Actinomycetota</taxon>
        <taxon>Actinomycetes</taxon>
        <taxon>Micrococcales</taxon>
        <taxon>Micrococcaceae</taxon>
        <taxon>Glutamicibacter</taxon>
    </lineage>
</organism>
<accession>A0A4Y4DS24</accession>
<reference evidence="7 8" key="1">
    <citation type="submission" date="2019-06" db="EMBL/GenBank/DDBJ databases">
        <title>Whole genome shotgun sequence of Glutamicibacter uratoxydans NBRC 15515.</title>
        <authorList>
            <person name="Hosoyama A."/>
            <person name="Uohara A."/>
            <person name="Ohji S."/>
            <person name="Ichikawa N."/>
        </authorList>
    </citation>
    <scope>NUCLEOTIDE SEQUENCE [LARGE SCALE GENOMIC DNA]</scope>
    <source>
        <strain evidence="7 8">NBRC 15515</strain>
    </source>
</reference>
<dbReference type="AlphaFoldDB" id="A0A4Y4DS24"/>
<evidence type="ECO:0000256" key="2">
    <source>
        <dbReference type="ARBA" id="ARBA00022475"/>
    </source>
</evidence>
<comment type="caution">
    <text evidence="7">The sequence shown here is derived from an EMBL/GenBank/DDBJ whole genome shotgun (WGS) entry which is preliminary data.</text>
</comment>
<evidence type="ECO:0000313" key="8">
    <source>
        <dbReference type="Proteomes" id="UP000316612"/>
    </source>
</evidence>
<dbReference type="PANTHER" id="PTHR30086">
    <property type="entry name" value="ARGININE EXPORTER PROTEIN ARGO"/>
    <property type="match status" value="1"/>
</dbReference>
<name>A0A4Y4DS24_GLUUR</name>
<feature type="transmembrane region" description="Helical" evidence="6">
    <location>
        <begin position="145"/>
        <end position="166"/>
    </location>
</feature>
<dbReference type="Proteomes" id="UP000316612">
    <property type="component" value="Unassembled WGS sequence"/>
</dbReference>
<evidence type="ECO:0000256" key="4">
    <source>
        <dbReference type="ARBA" id="ARBA00022989"/>
    </source>
</evidence>
<keyword evidence="3 6" id="KW-0812">Transmembrane</keyword>